<dbReference type="CDD" id="cd11019">
    <property type="entry name" value="OsENODL1_like"/>
    <property type="match status" value="1"/>
</dbReference>
<evidence type="ECO:0000256" key="10">
    <source>
        <dbReference type="SAM" id="MobiDB-lite"/>
    </source>
</evidence>
<dbReference type="AlphaFoldDB" id="A0A5J9UHP3"/>
<dbReference type="PANTHER" id="PTHR33021">
    <property type="entry name" value="BLUE COPPER PROTEIN"/>
    <property type="match status" value="1"/>
</dbReference>
<feature type="region of interest" description="Disordered" evidence="10">
    <location>
        <begin position="139"/>
        <end position="218"/>
    </location>
</feature>
<dbReference type="FunFam" id="2.60.40.420:FF:000010">
    <property type="entry name" value="Early nodulin-like protein 1"/>
    <property type="match status" value="1"/>
</dbReference>
<proteinExistence type="inferred from homology"/>
<dbReference type="GO" id="GO:0098552">
    <property type="term" value="C:side of membrane"/>
    <property type="evidence" value="ECO:0007669"/>
    <property type="project" value="UniProtKB-KW"/>
</dbReference>
<evidence type="ECO:0000256" key="3">
    <source>
        <dbReference type="ARBA" id="ARBA00022729"/>
    </source>
</evidence>
<sequence>LVRLSAGMVMARAQLALLALLLTAASSCAAWDFIVGGRDGWTTNPGEPHNRWAERMRFQVNDTLVFRYDKNVDAVLRVSQSHYDACNTTEPWKRLDGGDDRFTFDVSGPFFFISGDARRCQAGERLIVVVLAIRNNAPSPLPLSPPPPPKSASSSSPAPPPPAAPTPASPPPVPSPTPHAVLSPPSASAGNASSPSPAPLIAPVPGTKNGTSPRSTSSSAVALRAGVLACLLIGAAAAVL</sequence>
<evidence type="ECO:0000256" key="6">
    <source>
        <dbReference type="ARBA" id="ARBA00023180"/>
    </source>
</evidence>
<dbReference type="Pfam" id="PF02298">
    <property type="entry name" value="Cu_bind_like"/>
    <property type="match status" value="1"/>
</dbReference>
<dbReference type="OrthoDB" id="2015640at2759"/>
<keyword evidence="7" id="KW-0449">Lipoprotein</keyword>
<comment type="subcellular location">
    <subcellularLocation>
        <location evidence="9">Endomembrane system</location>
        <topology evidence="9">Lipid-anchor</topology>
    </subcellularLocation>
    <subcellularLocation>
        <location evidence="1">Membrane</location>
        <topology evidence="1">Lipid-anchor</topology>
        <topology evidence="1">GPI-anchor</topology>
    </subcellularLocation>
</comment>
<dbReference type="Gene3D" id="2.60.40.420">
    <property type="entry name" value="Cupredoxins - blue copper proteins"/>
    <property type="match status" value="1"/>
</dbReference>
<gene>
    <name evidence="13" type="ORF">EJB05_32489</name>
</gene>
<dbReference type="PANTHER" id="PTHR33021:SF185">
    <property type="entry name" value="EARLY NODULIN-LIKE PROTEIN 3-RELATED"/>
    <property type="match status" value="1"/>
</dbReference>
<evidence type="ECO:0000256" key="9">
    <source>
        <dbReference type="ARBA" id="ARBA00037868"/>
    </source>
</evidence>
<feature type="signal peptide" evidence="11">
    <location>
        <begin position="1"/>
        <end position="30"/>
    </location>
</feature>
<dbReference type="GO" id="GO:0009055">
    <property type="term" value="F:electron transfer activity"/>
    <property type="evidence" value="ECO:0007669"/>
    <property type="project" value="InterPro"/>
</dbReference>
<evidence type="ECO:0000259" key="12">
    <source>
        <dbReference type="PROSITE" id="PS51485"/>
    </source>
</evidence>
<dbReference type="SUPFAM" id="SSF49503">
    <property type="entry name" value="Cupredoxins"/>
    <property type="match status" value="1"/>
</dbReference>
<keyword evidence="3 11" id="KW-0732">Signal</keyword>
<feature type="compositionally biased region" description="Pro residues" evidence="10">
    <location>
        <begin position="157"/>
        <end position="177"/>
    </location>
</feature>
<evidence type="ECO:0000256" key="7">
    <source>
        <dbReference type="ARBA" id="ARBA00023288"/>
    </source>
</evidence>
<dbReference type="InterPro" id="IPR003245">
    <property type="entry name" value="Phytocyanin_dom"/>
</dbReference>
<evidence type="ECO:0000256" key="2">
    <source>
        <dbReference type="ARBA" id="ARBA00022622"/>
    </source>
</evidence>
<dbReference type="InterPro" id="IPR008972">
    <property type="entry name" value="Cupredoxin"/>
</dbReference>
<protein>
    <recommendedName>
        <fullName evidence="12">Phytocyanin domain-containing protein</fullName>
    </recommendedName>
</protein>
<keyword evidence="2" id="KW-0336">GPI-anchor</keyword>
<feature type="domain" description="Phytocyanin" evidence="12">
    <location>
        <begin position="31"/>
        <end position="132"/>
    </location>
</feature>
<comment type="similarity">
    <text evidence="8">Belongs to the early nodulin-like (ENODL) family.</text>
</comment>
<reference evidence="13 14" key="1">
    <citation type="journal article" date="2019" name="Sci. Rep.">
        <title>A high-quality genome of Eragrostis curvula grass provides insights into Poaceae evolution and supports new strategies to enhance forage quality.</title>
        <authorList>
            <person name="Carballo J."/>
            <person name="Santos B.A.C.M."/>
            <person name="Zappacosta D."/>
            <person name="Garbus I."/>
            <person name="Selva J.P."/>
            <person name="Gallo C.A."/>
            <person name="Diaz A."/>
            <person name="Albertini E."/>
            <person name="Caccamo M."/>
            <person name="Echenique V."/>
        </authorList>
    </citation>
    <scope>NUCLEOTIDE SEQUENCE [LARGE SCALE GENOMIC DNA]</scope>
    <source>
        <strain evidence="14">cv. Victoria</strain>
        <tissue evidence="13">Leaf</tissue>
    </source>
</reference>
<dbReference type="Proteomes" id="UP000324897">
    <property type="component" value="Unassembled WGS sequence"/>
</dbReference>
<name>A0A5J9UHP3_9POAL</name>
<keyword evidence="4" id="KW-0472">Membrane</keyword>
<dbReference type="EMBL" id="RWGY01000026">
    <property type="protein sequence ID" value="TVU22771.1"/>
    <property type="molecule type" value="Genomic_DNA"/>
</dbReference>
<comment type="caution">
    <text evidence="13">The sequence shown here is derived from an EMBL/GenBank/DDBJ whole genome shotgun (WGS) entry which is preliminary data.</text>
</comment>
<evidence type="ECO:0000256" key="4">
    <source>
        <dbReference type="ARBA" id="ARBA00023136"/>
    </source>
</evidence>
<keyword evidence="6" id="KW-0325">Glycoprotein</keyword>
<evidence type="ECO:0000256" key="5">
    <source>
        <dbReference type="ARBA" id="ARBA00023157"/>
    </source>
</evidence>
<evidence type="ECO:0000256" key="1">
    <source>
        <dbReference type="ARBA" id="ARBA00004589"/>
    </source>
</evidence>
<dbReference type="InterPro" id="IPR039391">
    <property type="entry name" value="Phytocyanin-like"/>
</dbReference>
<evidence type="ECO:0000313" key="13">
    <source>
        <dbReference type="EMBL" id="TVU22771.1"/>
    </source>
</evidence>
<feature type="non-terminal residue" evidence="13">
    <location>
        <position position="1"/>
    </location>
</feature>
<feature type="compositionally biased region" description="Polar residues" evidence="10">
    <location>
        <begin position="208"/>
        <end position="218"/>
    </location>
</feature>
<evidence type="ECO:0000313" key="14">
    <source>
        <dbReference type="Proteomes" id="UP000324897"/>
    </source>
</evidence>
<feature type="compositionally biased region" description="Low complexity" evidence="10">
    <location>
        <begin position="183"/>
        <end position="195"/>
    </location>
</feature>
<dbReference type="InterPro" id="IPR041846">
    <property type="entry name" value="ENL_dom"/>
</dbReference>
<accession>A0A5J9UHP3</accession>
<keyword evidence="5" id="KW-1015">Disulfide bond</keyword>
<evidence type="ECO:0000256" key="8">
    <source>
        <dbReference type="ARBA" id="ARBA00035011"/>
    </source>
</evidence>
<feature type="chain" id="PRO_5023920754" description="Phytocyanin domain-containing protein" evidence="11">
    <location>
        <begin position="31"/>
        <end position="240"/>
    </location>
</feature>
<keyword evidence="14" id="KW-1185">Reference proteome</keyword>
<evidence type="ECO:0000256" key="11">
    <source>
        <dbReference type="SAM" id="SignalP"/>
    </source>
</evidence>
<dbReference type="GO" id="GO:0012505">
    <property type="term" value="C:endomembrane system"/>
    <property type="evidence" value="ECO:0007669"/>
    <property type="project" value="UniProtKB-SubCell"/>
</dbReference>
<dbReference type="PROSITE" id="PS51485">
    <property type="entry name" value="PHYTOCYANIN"/>
    <property type="match status" value="1"/>
</dbReference>
<feature type="compositionally biased region" description="Pro residues" evidence="10">
    <location>
        <begin position="139"/>
        <end position="150"/>
    </location>
</feature>
<dbReference type="GO" id="GO:0005886">
    <property type="term" value="C:plasma membrane"/>
    <property type="evidence" value="ECO:0007669"/>
    <property type="project" value="TreeGrafter"/>
</dbReference>
<organism evidence="13 14">
    <name type="scientific">Eragrostis curvula</name>
    <name type="common">weeping love grass</name>
    <dbReference type="NCBI Taxonomy" id="38414"/>
    <lineage>
        <taxon>Eukaryota</taxon>
        <taxon>Viridiplantae</taxon>
        <taxon>Streptophyta</taxon>
        <taxon>Embryophyta</taxon>
        <taxon>Tracheophyta</taxon>
        <taxon>Spermatophyta</taxon>
        <taxon>Magnoliopsida</taxon>
        <taxon>Liliopsida</taxon>
        <taxon>Poales</taxon>
        <taxon>Poaceae</taxon>
        <taxon>PACMAD clade</taxon>
        <taxon>Chloridoideae</taxon>
        <taxon>Eragrostideae</taxon>
        <taxon>Eragrostidinae</taxon>
        <taxon>Eragrostis</taxon>
    </lineage>
</organism>